<evidence type="ECO:0000313" key="1">
    <source>
        <dbReference type="EMBL" id="ALN80340.1"/>
    </source>
</evidence>
<protein>
    <submittedName>
        <fullName evidence="1">Uncharacterized protein</fullName>
    </submittedName>
</protein>
<dbReference type="KEGG" id="lab:LA76x_2201"/>
<keyword evidence="2" id="KW-1185">Reference proteome</keyword>
<dbReference type="PATRIC" id="fig|84531.8.peg.2218"/>
<dbReference type="STRING" id="84531.LA76x_2201"/>
<evidence type="ECO:0000313" key="2">
    <source>
        <dbReference type="Proteomes" id="UP000060787"/>
    </source>
</evidence>
<dbReference type="Proteomes" id="UP000060787">
    <property type="component" value="Chromosome"/>
</dbReference>
<name>A0A0S2FA10_LYSAN</name>
<proteinExistence type="predicted"/>
<accession>A0A0S2FA10</accession>
<dbReference type="EMBL" id="CP011129">
    <property type="protein sequence ID" value="ALN80340.1"/>
    <property type="molecule type" value="Genomic_DNA"/>
</dbReference>
<organism evidence="1 2">
    <name type="scientific">Lysobacter antibioticus</name>
    <dbReference type="NCBI Taxonomy" id="84531"/>
    <lineage>
        <taxon>Bacteria</taxon>
        <taxon>Pseudomonadati</taxon>
        <taxon>Pseudomonadota</taxon>
        <taxon>Gammaproteobacteria</taxon>
        <taxon>Lysobacterales</taxon>
        <taxon>Lysobacteraceae</taxon>
        <taxon>Lysobacter</taxon>
    </lineage>
</organism>
<dbReference type="AlphaFoldDB" id="A0A0S2FA10"/>
<sequence>MAGPLALLALGWGLYSARRELRRPPQRLLIAGERASLDELPIIELRLHWRGWLARLDFTGPDGQGRCLLWWPDRLDARARRELRLAVAVSAPARDPRSMAP</sequence>
<reference evidence="1 2" key="1">
    <citation type="journal article" date="2015" name="BMC Genomics">
        <title>Comparative genomics and metabolic profiling of the genus Lysobacter.</title>
        <authorList>
            <person name="de Bruijn I."/>
            <person name="Cheng X."/>
            <person name="de Jager V."/>
            <person name="Exposito R.G."/>
            <person name="Watrous J."/>
            <person name="Patel N."/>
            <person name="Postma J."/>
            <person name="Dorrestein P.C."/>
            <person name="Kobayashi D."/>
            <person name="Raaijmakers J.M."/>
        </authorList>
    </citation>
    <scope>NUCLEOTIDE SEQUENCE [LARGE SCALE GENOMIC DNA]</scope>
    <source>
        <strain evidence="1 2">76</strain>
    </source>
</reference>
<gene>
    <name evidence="1" type="ORF">LA76x_2201</name>
</gene>